<sequence length="112" mass="12943">MANNLAIANTMFKQKKAGCRPGRATTDQIFTLRQISEKYLEKNRSLYCCYIDFQKTFDSVWQKGLWKAMGCFGYPSKLIRLLQALYEQSRSAVRVNGELTEWFKTTVGVRQG</sequence>
<dbReference type="RefSeq" id="XP_030838384.1">
    <property type="nucleotide sequence ID" value="XM_030982524.1"/>
</dbReference>
<reference evidence="2" key="2">
    <citation type="submission" date="2021-01" db="UniProtKB">
        <authorList>
            <consortium name="EnsemblMetazoa"/>
        </authorList>
    </citation>
    <scope>IDENTIFICATION</scope>
</reference>
<dbReference type="PANTHER" id="PTHR47027:SF20">
    <property type="entry name" value="REVERSE TRANSCRIPTASE-LIKE PROTEIN WITH RNA-DIRECTED DNA POLYMERASE DOMAIN"/>
    <property type="match status" value="1"/>
</dbReference>
<dbReference type="Pfam" id="PF00078">
    <property type="entry name" value="RVT_1"/>
    <property type="match status" value="1"/>
</dbReference>
<dbReference type="GeneID" id="115922819"/>
<dbReference type="OMA" id="YREMQTE"/>
<organism evidence="2 3">
    <name type="scientific">Strongylocentrotus purpuratus</name>
    <name type="common">Purple sea urchin</name>
    <dbReference type="NCBI Taxonomy" id="7668"/>
    <lineage>
        <taxon>Eukaryota</taxon>
        <taxon>Metazoa</taxon>
        <taxon>Echinodermata</taxon>
        <taxon>Eleutherozoa</taxon>
        <taxon>Echinozoa</taxon>
        <taxon>Echinoidea</taxon>
        <taxon>Euechinoidea</taxon>
        <taxon>Echinacea</taxon>
        <taxon>Camarodonta</taxon>
        <taxon>Echinidea</taxon>
        <taxon>Strongylocentrotidae</taxon>
        <taxon>Strongylocentrotus</taxon>
    </lineage>
</organism>
<feature type="domain" description="Reverse transcriptase" evidence="1">
    <location>
        <begin position="10"/>
        <end position="112"/>
    </location>
</feature>
<accession>A0A7M7NM94</accession>
<dbReference type="InterPro" id="IPR000477">
    <property type="entry name" value="RT_dom"/>
</dbReference>
<evidence type="ECO:0000259" key="1">
    <source>
        <dbReference type="Pfam" id="PF00078"/>
    </source>
</evidence>
<evidence type="ECO:0000313" key="3">
    <source>
        <dbReference type="Proteomes" id="UP000007110"/>
    </source>
</evidence>
<reference evidence="3" key="1">
    <citation type="submission" date="2015-02" db="EMBL/GenBank/DDBJ databases">
        <title>Genome sequencing for Strongylocentrotus purpuratus.</title>
        <authorList>
            <person name="Murali S."/>
            <person name="Liu Y."/>
            <person name="Vee V."/>
            <person name="English A."/>
            <person name="Wang M."/>
            <person name="Skinner E."/>
            <person name="Han Y."/>
            <person name="Muzny D.M."/>
            <person name="Worley K.C."/>
            <person name="Gibbs R.A."/>
        </authorList>
    </citation>
    <scope>NUCLEOTIDE SEQUENCE</scope>
</reference>
<dbReference type="KEGG" id="spu:115922819"/>
<dbReference type="Proteomes" id="UP000007110">
    <property type="component" value="Unassembled WGS sequence"/>
</dbReference>
<dbReference type="PANTHER" id="PTHR47027">
    <property type="entry name" value="REVERSE TRANSCRIPTASE DOMAIN-CONTAINING PROTEIN"/>
    <property type="match status" value="1"/>
</dbReference>
<dbReference type="InParanoid" id="A0A7M7NM94"/>
<dbReference type="EnsemblMetazoa" id="XM_030982524">
    <property type="protein sequence ID" value="XP_030838384"/>
    <property type="gene ID" value="LOC115922819"/>
</dbReference>
<dbReference type="AlphaFoldDB" id="A0A7M7NM94"/>
<dbReference type="OrthoDB" id="10070415at2759"/>
<proteinExistence type="predicted"/>
<evidence type="ECO:0000313" key="2">
    <source>
        <dbReference type="EnsemblMetazoa" id="XP_030838384"/>
    </source>
</evidence>
<protein>
    <recommendedName>
        <fullName evidence="1">Reverse transcriptase domain-containing protein</fullName>
    </recommendedName>
</protein>
<keyword evidence="3" id="KW-1185">Reference proteome</keyword>
<name>A0A7M7NM94_STRPU</name>